<sequence>MRFILILSALVGAVTAQTVIQLAVPMIDMDGISVSVVGKDSYHTTYAINCVQGSDEDNDDNGEDYPLEDDDHDGCPISAGATLIVGGSSVDVLYSDSMEVVSVGCNSNYVCNAYASAYGTVESFTTALDSSYVFTYPVTMTGDAGQATIAAAPTLATAGATGAAISTPIGAAESRTLSPASSSAAVATSTSTSSGASSIETGSSSTASSGSSSPTASHNAGVAQATGSHWALGGAAVMALALL</sequence>
<dbReference type="AlphaFoldDB" id="A0A507QR78"/>
<evidence type="ECO:0000256" key="1">
    <source>
        <dbReference type="SAM" id="MobiDB-lite"/>
    </source>
</evidence>
<keyword evidence="2" id="KW-0732">Signal</keyword>
<dbReference type="PANTHER" id="PTHR40640">
    <property type="entry name" value="ANCHORED GLYCOPROTEIN, PUTATIVE (AFU_ORTHOLOGUE AFUA_8G04860)-RELATED"/>
    <property type="match status" value="1"/>
</dbReference>
<evidence type="ECO:0000313" key="4">
    <source>
        <dbReference type="Proteomes" id="UP000319663"/>
    </source>
</evidence>
<gene>
    <name evidence="3" type="ORF">MPDQ_001617</name>
</gene>
<dbReference type="PANTHER" id="PTHR40640:SF1">
    <property type="entry name" value="ANCHORED GLYCOPROTEIN, PUTATIVE (AFU_ORTHOLOGUE AFUA_8G04860)-RELATED"/>
    <property type="match status" value="1"/>
</dbReference>
<reference evidence="3 4" key="1">
    <citation type="submission" date="2019-06" db="EMBL/GenBank/DDBJ databases">
        <title>Wine fermentation using esterase from Monascus purpureus.</title>
        <authorList>
            <person name="Geng C."/>
            <person name="Zhang Y."/>
        </authorList>
    </citation>
    <scope>NUCLEOTIDE SEQUENCE [LARGE SCALE GENOMIC DNA]</scope>
    <source>
        <strain evidence="3">HQ1</strain>
    </source>
</reference>
<dbReference type="Proteomes" id="UP000319663">
    <property type="component" value="Unassembled WGS sequence"/>
</dbReference>
<proteinExistence type="predicted"/>
<accession>A0A507QR78</accession>
<dbReference type="EMBL" id="VIFY01000144">
    <property type="protein sequence ID" value="TQB69622.1"/>
    <property type="molecule type" value="Genomic_DNA"/>
</dbReference>
<feature type="signal peptide" evidence="2">
    <location>
        <begin position="1"/>
        <end position="16"/>
    </location>
</feature>
<organism evidence="3 4">
    <name type="scientific">Monascus purpureus</name>
    <name type="common">Red mold</name>
    <name type="synonym">Monascus anka</name>
    <dbReference type="NCBI Taxonomy" id="5098"/>
    <lineage>
        <taxon>Eukaryota</taxon>
        <taxon>Fungi</taxon>
        <taxon>Dikarya</taxon>
        <taxon>Ascomycota</taxon>
        <taxon>Pezizomycotina</taxon>
        <taxon>Eurotiomycetes</taxon>
        <taxon>Eurotiomycetidae</taxon>
        <taxon>Eurotiales</taxon>
        <taxon>Aspergillaceae</taxon>
        <taxon>Monascus</taxon>
    </lineage>
</organism>
<feature type="region of interest" description="Disordered" evidence="1">
    <location>
        <begin position="192"/>
        <end position="220"/>
    </location>
</feature>
<comment type="caution">
    <text evidence="3">The sequence shown here is derived from an EMBL/GenBank/DDBJ whole genome shotgun (WGS) entry which is preliminary data.</text>
</comment>
<name>A0A507QR78_MONPU</name>
<evidence type="ECO:0000256" key="2">
    <source>
        <dbReference type="SAM" id="SignalP"/>
    </source>
</evidence>
<evidence type="ECO:0000313" key="3">
    <source>
        <dbReference type="EMBL" id="TQB69622.1"/>
    </source>
</evidence>
<keyword evidence="4" id="KW-1185">Reference proteome</keyword>
<feature type="chain" id="PRO_5021187205" evidence="2">
    <location>
        <begin position="17"/>
        <end position="243"/>
    </location>
</feature>
<feature type="compositionally biased region" description="Low complexity" evidence="1">
    <location>
        <begin position="192"/>
        <end position="217"/>
    </location>
</feature>
<protein>
    <submittedName>
        <fullName evidence="3">Uncharacterized protein</fullName>
    </submittedName>
</protein>